<keyword evidence="1" id="KW-0812">Transmembrane</keyword>
<dbReference type="Gene3D" id="3.30.700.10">
    <property type="entry name" value="Glycoprotein, Type 4 Pilin"/>
    <property type="match status" value="1"/>
</dbReference>
<dbReference type="InterPro" id="IPR012902">
    <property type="entry name" value="N_methyl_site"/>
</dbReference>
<name>A0A6V8MDK5_9BACT</name>
<dbReference type="Pfam" id="PF07963">
    <property type="entry name" value="N_methyl"/>
    <property type="match status" value="1"/>
</dbReference>
<sequence>MRQRGFSLIETVLVVTILAILTGVAVPVFTRLLTHYRIESQTHGLLADLQQTRANAMYQRRVTRVKLYPARYEVYSSSADSGAPLRSSLLRYPLSVEEGATIDFNERGIALTECSICVDSAEPTGALDSVVVSKTRLSIGQRDSGHDCNAKYITKR</sequence>
<dbReference type="PROSITE" id="PS00409">
    <property type="entry name" value="PROKAR_NTER_METHYL"/>
    <property type="match status" value="1"/>
</dbReference>
<evidence type="ECO:0000313" key="2">
    <source>
        <dbReference type="EMBL" id="GFO58047.1"/>
    </source>
</evidence>
<organism evidence="2 3">
    <name type="scientific">Geomonas silvestris</name>
    <dbReference type="NCBI Taxonomy" id="2740184"/>
    <lineage>
        <taxon>Bacteria</taxon>
        <taxon>Pseudomonadati</taxon>
        <taxon>Thermodesulfobacteriota</taxon>
        <taxon>Desulfuromonadia</taxon>
        <taxon>Geobacterales</taxon>
        <taxon>Geobacteraceae</taxon>
        <taxon>Geomonas</taxon>
    </lineage>
</organism>
<reference evidence="3" key="1">
    <citation type="submission" date="2020-06" db="EMBL/GenBank/DDBJ databases">
        <title>Draft genomic sequence of Geomonas sp. Red330.</title>
        <authorList>
            <person name="Itoh H."/>
            <person name="Zhenxing X."/>
            <person name="Ushijima N."/>
            <person name="Masuda Y."/>
            <person name="Shiratori Y."/>
            <person name="Senoo K."/>
        </authorList>
    </citation>
    <scope>NUCLEOTIDE SEQUENCE [LARGE SCALE GENOMIC DNA]</scope>
    <source>
        <strain evidence="3">Red330</strain>
    </source>
</reference>
<accession>A0A6V8MDK5</accession>
<dbReference type="InterPro" id="IPR045584">
    <property type="entry name" value="Pilin-like"/>
</dbReference>
<comment type="caution">
    <text evidence="2">The sequence shown here is derived from an EMBL/GenBank/DDBJ whole genome shotgun (WGS) entry which is preliminary data.</text>
</comment>
<dbReference type="AlphaFoldDB" id="A0A6V8MDK5"/>
<dbReference type="Proteomes" id="UP000556026">
    <property type="component" value="Unassembled WGS sequence"/>
</dbReference>
<proteinExistence type="predicted"/>
<evidence type="ECO:0000256" key="1">
    <source>
        <dbReference type="SAM" id="Phobius"/>
    </source>
</evidence>
<keyword evidence="1" id="KW-1133">Transmembrane helix</keyword>
<keyword evidence="1" id="KW-0472">Membrane</keyword>
<protein>
    <recommendedName>
        <fullName evidence="4">Type IV pilus minor pilin FimU</fullName>
    </recommendedName>
</protein>
<evidence type="ECO:0000313" key="3">
    <source>
        <dbReference type="Proteomes" id="UP000556026"/>
    </source>
</evidence>
<dbReference type="RefSeq" id="WP_183352897.1">
    <property type="nucleotide sequence ID" value="NZ_BLXX01000001.1"/>
</dbReference>
<dbReference type="EMBL" id="BLXX01000001">
    <property type="protein sequence ID" value="GFO58047.1"/>
    <property type="molecule type" value="Genomic_DNA"/>
</dbReference>
<dbReference type="SUPFAM" id="SSF54523">
    <property type="entry name" value="Pili subunits"/>
    <property type="match status" value="1"/>
</dbReference>
<keyword evidence="3" id="KW-1185">Reference proteome</keyword>
<feature type="transmembrane region" description="Helical" evidence="1">
    <location>
        <begin position="12"/>
        <end position="33"/>
    </location>
</feature>
<gene>
    <name evidence="2" type="ORF">GMST_03720</name>
</gene>
<evidence type="ECO:0008006" key="4">
    <source>
        <dbReference type="Google" id="ProtNLM"/>
    </source>
</evidence>
<dbReference type="NCBIfam" id="TIGR02532">
    <property type="entry name" value="IV_pilin_GFxxxE"/>
    <property type="match status" value="1"/>
</dbReference>